<dbReference type="InterPro" id="IPR017896">
    <property type="entry name" value="4Fe4S_Fe-S-bd"/>
</dbReference>
<protein>
    <submittedName>
        <fullName evidence="4">Benzoate/toluate 1,2-dioxygenase reductase subunit</fullName>
        <ecNumber evidence="4">1.18.1.-</ecNumber>
    </submittedName>
</protein>
<dbReference type="PANTHER" id="PTHR47354">
    <property type="entry name" value="NADH OXIDOREDUCTASE HCR"/>
    <property type="match status" value="1"/>
</dbReference>
<keyword evidence="5" id="KW-1185">Reference proteome</keyword>
<proteinExistence type="predicted"/>
<feature type="domain" description="4Fe-4S ferredoxin-type" evidence="2">
    <location>
        <begin position="30"/>
        <end position="62"/>
    </location>
</feature>
<sequence>MSHTIALSFEDGVTRFVSCDEGETVADAAYRSGINVPLDCRDGACGTCKSYCESGAYDAGDYIEDALTPDEAAAGHVLTCQMRPKSDCVVKIAASSALCKAGVSRFSGRLARLERLSASTIGFSIALDTGGAPAFLPGQYANLSVPGTGEVRAYSFSALPREGHVEFLVRNIPGGRMSTWLSERARVGDALTFTAPMGSFYLRPVTRRLLFLAGGTGLAPVLAMLDLLARDGLPVPAHLIYGVTADADLVLLDRLEQVAARLPHFTFATCVADPASVHPRKGYVTHHLAPEHLAGGAVDAYLCGPPAMVDAVRAHVQALGITPAAFHYERFSPGLEAKAA</sequence>
<dbReference type="Proteomes" id="UP001241747">
    <property type="component" value="Unassembled WGS sequence"/>
</dbReference>
<dbReference type="PROSITE" id="PS51379">
    <property type="entry name" value="4FE4S_FER_2"/>
    <property type="match status" value="1"/>
</dbReference>
<dbReference type="InterPro" id="IPR001041">
    <property type="entry name" value="2Fe-2S_ferredoxin-type"/>
</dbReference>
<comment type="caution">
    <text evidence="4">The sequence shown here is derived from an EMBL/GenBank/DDBJ whole genome shotgun (WGS) entry which is preliminary data.</text>
</comment>
<organism evidence="4 5">
    <name type="scientific">Xanthobacter agilis</name>
    <dbReference type="NCBI Taxonomy" id="47492"/>
    <lineage>
        <taxon>Bacteria</taxon>
        <taxon>Pseudomonadati</taxon>
        <taxon>Pseudomonadota</taxon>
        <taxon>Alphaproteobacteria</taxon>
        <taxon>Hyphomicrobiales</taxon>
        <taxon>Xanthobacteraceae</taxon>
        <taxon>Xanthobacter</taxon>
    </lineage>
</organism>
<dbReference type="InterPro" id="IPR050415">
    <property type="entry name" value="MRET"/>
</dbReference>
<gene>
    <name evidence="4" type="ORF">QOZ94_003931</name>
</gene>
<dbReference type="EMBL" id="JAUSVY010000013">
    <property type="protein sequence ID" value="MDQ0507115.1"/>
    <property type="molecule type" value="Genomic_DNA"/>
</dbReference>
<dbReference type="PRINTS" id="PR00410">
    <property type="entry name" value="PHEHYDRXLASE"/>
</dbReference>
<name>A0ABU0LIZ2_XANAG</name>
<dbReference type="InterPro" id="IPR017938">
    <property type="entry name" value="Riboflavin_synthase-like_b-brl"/>
</dbReference>
<dbReference type="Pfam" id="PF00111">
    <property type="entry name" value="Fer2"/>
    <property type="match status" value="1"/>
</dbReference>
<dbReference type="SUPFAM" id="SSF63380">
    <property type="entry name" value="Riboflavin synthase domain-like"/>
    <property type="match status" value="1"/>
</dbReference>
<evidence type="ECO:0000259" key="2">
    <source>
        <dbReference type="PROSITE" id="PS51379"/>
    </source>
</evidence>
<dbReference type="Gene3D" id="3.40.50.80">
    <property type="entry name" value="Nucleotide-binding domain of ferredoxin-NADP reductase (FNR) module"/>
    <property type="match status" value="1"/>
</dbReference>
<dbReference type="PROSITE" id="PS00197">
    <property type="entry name" value="2FE2S_FER_1"/>
    <property type="match status" value="1"/>
</dbReference>
<dbReference type="Pfam" id="PF00175">
    <property type="entry name" value="NAD_binding_1"/>
    <property type="match status" value="1"/>
</dbReference>
<accession>A0ABU0LIZ2</accession>
<dbReference type="SUPFAM" id="SSF52343">
    <property type="entry name" value="Ferredoxin reductase-like, C-terminal NADP-linked domain"/>
    <property type="match status" value="1"/>
</dbReference>
<dbReference type="Pfam" id="PF00970">
    <property type="entry name" value="FAD_binding_6"/>
    <property type="match status" value="1"/>
</dbReference>
<dbReference type="PANTHER" id="PTHR47354:SF5">
    <property type="entry name" value="PROTEIN RFBI"/>
    <property type="match status" value="1"/>
</dbReference>
<dbReference type="InterPro" id="IPR039261">
    <property type="entry name" value="FNR_nucleotide-bd"/>
</dbReference>
<dbReference type="SUPFAM" id="SSF54292">
    <property type="entry name" value="2Fe-2S ferredoxin-like"/>
    <property type="match status" value="1"/>
</dbReference>
<keyword evidence="4" id="KW-0560">Oxidoreductase</keyword>
<feature type="domain" description="2Fe-2S ferredoxin-type" evidence="1">
    <location>
        <begin position="3"/>
        <end position="96"/>
    </location>
</feature>
<dbReference type="InterPro" id="IPR036010">
    <property type="entry name" value="2Fe-2S_ferredoxin-like_sf"/>
</dbReference>
<dbReference type="InterPro" id="IPR008333">
    <property type="entry name" value="Cbr1-like_FAD-bd_dom"/>
</dbReference>
<dbReference type="PROSITE" id="PS51384">
    <property type="entry name" value="FAD_FR"/>
    <property type="match status" value="1"/>
</dbReference>
<dbReference type="InterPro" id="IPR012675">
    <property type="entry name" value="Beta-grasp_dom_sf"/>
</dbReference>
<dbReference type="GO" id="GO:0016491">
    <property type="term" value="F:oxidoreductase activity"/>
    <property type="evidence" value="ECO:0007669"/>
    <property type="project" value="UniProtKB-KW"/>
</dbReference>
<dbReference type="InterPro" id="IPR001433">
    <property type="entry name" value="OxRdtase_FAD/NAD-bd"/>
</dbReference>
<dbReference type="InterPro" id="IPR006058">
    <property type="entry name" value="2Fe2S_fd_BS"/>
</dbReference>
<reference evidence="4 5" key="1">
    <citation type="submission" date="2023-07" db="EMBL/GenBank/DDBJ databases">
        <title>Genomic Encyclopedia of Type Strains, Phase IV (KMG-IV): sequencing the most valuable type-strain genomes for metagenomic binning, comparative biology and taxonomic classification.</title>
        <authorList>
            <person name="Goeker M."/>
        </authorList>
    </citation>
    <scope>NUCLEOTIDE SEQUENCE [LARGE SCALE GENOMIC DNA]</scope>
    <source>
        <strain evidence="4 5">DSM 3770</strain>
    </source>
</reference>
<dbReference type="RefSeq" id="WP_237347245.1">
    <property type="nucleotide sequence ID" value="NZ_JABWGX010000031.1"/>
</dbReference>
<dbReference type="CDD" id="cd00207">
    <property type="entry name" value="fer2"/>
    <property type="match status" value="1"/>
</dbReference>
<dbReference type="EC" id="1.18.1.-" evidence="4"/>
<dbReference type="PROSITE" id="PS51085">
    <property type="entry name" value="2FE2S_FER_2"/>
    <property type="match status" value="1"/>
</dbReference>
<feature type="domain" description="FAD-binding FR-type" evidence="3">
    <location>
        <begin position="103"/>
        <end position="203"/>
    </location>
</feature>
<evidence type="ECO:0000259" key="1">
    <source>
        <dbReference type="PROSITE" id="PS51085"/>
    </source>
</evidence>
<dbReference type="Gene3D" id="2.40.30.10">
    <property type="entry name" value="Translation factors"/>
    <property type="match status" value="1"/>
</dbReference>
<evidence type="ECO:0000313" key="4">
    <source>
        <dbReference type="EMBL" id="MDQ0507115.1"/>
    </source>
</evidence>
<dbReference type="NCBIfam" id="NF040810">
    <property type="entry name" value="BenC"/>
    <property type="match status" value="1"/>
</dbReference>
<dbReference type="InterPro" id="IPR047683">
    <property type="entry name" value="BenC-like_FAD_NAD-bd"/>
</dbReference>
<dbReference type="Gene3D" id="3.10.20.30">
    <property type="match status" value="1"/>
</dbReference>
<evidence type="ECO:0000313" key="5">
    <source>
        <dbReference type="Proteomes" id="UP001241747"/>
    </source>
</evidence>
<evidence type="ECO:0000259" key="3">
    <source>
        <dbReference type="PROSITE" id="PS51384"/>
    </source>
</evidence>
<dbReference type="InterPro" id="IPR017927">
    <property type="entry name" value="FAD-bd_FR_type"/>
</dbReference>
<dbReference type="CDD" id="cd06209">
    <property type="entry name" value="BenDO_FAD_NAD"/>
    <property type="match status" value="1"/>
</dbReference>